<dbReference type="Pfam" id="PF00984">
    <property type="entry name" value="UDPG_MGDP_dh"/>
    <property type="match status" value="1"/>
</dbReference>
<dbReference type="InterPro" id="IPR014026">
    <property type="entry name" value="UDP-Glc/GDP-Man_DH_dimer"/>
</dbReference>
<name>A0ABW8BXP4_9GAMM</name>
<dbReference type="EC" id="1.1.1.22" evidence="3 8"/>
<dbReference type="Pfam" id="PF03720">
    <property type="entry name" value="UDPG_MGDP_dh_C"/>
    <property type="match status" value="1"/>
</dbReference>
<reference evidence="10 11" key="1">
    <citation type="submission" date="2024-10" db="EMBL/GenBank/DDBJ databases">
        <title>The Natural Products Discovery Center: Release of the First 8490 Sequenced Strains for Exploring Actinobacteria Biosynthetic Diversity.</title>
        <authorList>
            <person name="Kalkreuter E."/>
            <person name="Kautsar S.A."/>
            <person name="Yang D."/>
            <person name="Bader C.D."/>
            <person name="Teijaro C.N."/>
            <person name="Fluegel L."/>
            <person name="Davis C.M."/>
            <person name="Simpson J.R."/>
            <person name="Lauterbach L."/>
            <person name="Steele A.D."/>
            <person name="Gui C."/>
            <person name="Meng S."/>
            <person name="Li G."/>
            <person name="Viehrig K."/>
            <person name="Ye F."/>
            <person name="Su P."/>
            <person name="Kiefer A.F."/>
            <person name="Nichols A."/>
            <person name="Cepeda A.J."/>
            <person name="Yan W."/>
            <person name="Fan B."/>
            <person name="Jiang Y."/>
            <person name="Adhikari A."/>
            <person name="Zheng C.-J."/>
            <person name="Schuster L."/>
            <person name="Cowan T.M."/>
            <person name="Smanski M.J."/>
            <person name="Chevrette M.G."/>
            <person name="De Carvalho L.P.S."/>
            <person name="Shen B."/>
        </authorList>
    </citation>
    <scope>NUCLEOTIDE SEQUENCE [LARGE SCALE GENOMIC DNA]</scope>
    <source>
        <strain evidence="10 11">NPDC077409</strain>
    </source>
</reference>
<dbReference type="SUPFAM" id="SSF52413">
    <property type="entry name" value="UDP-glucose/GDP-mannose dehydrogenase C-terminal domain"/>
    <property type="match status" value="1"/>
</dbReference>
<evidence type="ECO:0000256" key="2">
    <source>
        <dbReference type="ARBA" id="ARBA00006601"/>
    </source>
</evidence>
<proteinExistence type="inferred from homology"/>
<gene>
    <name evidence="10" type="ORF">ACIGG6_17040</name>
</gene>
<dbReference type="Pfam" id="PF03721">
    <property type="entry name" value="UDPG_MGDP_dh_N"/>
    <property type="match status" value="1"/>
</dbReference>
<dbReference type="EMBL" id="JBITWC010000036">
    <property type="protein sequence ID" value="MFI8751694.1"/>
    <property type="molecule type" value="Genomic_DNA"/>
</dbReference>
<feature type="domain" description="UDP-glucose/GDP-mannose dehydrogenase C-terminal" evidence="9">
    <location>
        <begin position="331"/>
        <end position="432"/>
    </location>
</feature>
<dbReference type="Gene3D" id="3.40.50.720">
    <property type="entry name" value="NAD(P)-binding Rossmann-like Domain"/>
    <property type="match status" value="2"/>
</dbReference>
<accession>A0ABW8BXP4</accession>
<evidence type="ECO:0000256" key="8">
    <source>
        <dbReference type="PIRNR" id="PIRNR000124"/>
    </source>
</evidence>
<dbReference type="InterPro" id="IPR008927">
    <property type="entry name" value="6-PGluconate_DH-like_C_sf"/>
</dbReference>
<comment type="similarity">
    <text evidence="2 8">Belongs to the UDP-glucose/GDP-mannose dehydrogenase family.</text>
</comment>
<protein>
    <recommendedName>
        <fullName evidence="4 8">UDP-glucose 6-dehydrogenase</fullName>
        <ecNumber evidence="3 8">1.1.1.22</ecNumber>
    </recommendedName>
</protein>
<comment type="catalytic activity">
    <reaction evidence="7 8">
        <text>UDP-alpha-D-glucose + 2 NAD(+) + H2O = UDP-alpha-D-glucuronate + 2 NADH + 3 H(+)</text>
        <dbReference type="Rhea" id="RHEA:23596"/>
        <dbReference type="ChEBI" id="CHEBI:15377"/>
        <dbReference type="ChEBI" id="CHEBI:15378"/>
        <dbReference type="ChEBI" id="CHEBI:57540"/>
        <dbReference type="ChEBI" id="CHEBI:57945"/>
        <dbReference type="ChEBI" id="CHEBI:58052"/>
        <dbReference type="ChEBI" id="CHEBI:58885"/>
        <dbReference type="EC" id="1.1.1.22"/>
    </reaction>
</comment>
<comment type="pathway">
    <text evidence="1">Nucleotide-sugar biosynthesis; UDP-alpha-D-glucuronate biosynthesis; UDP-alpha-D-glucuronate from UDP-alpha-D-glucose: step 1/1.</text>
</comment>
<organism evidence="10 11">
    <name type="scientific">Vreelandella lionensis</name>
    <dbReference type="NCBI Taxonomy" id="1144478"/>
    <lineage>
        <taxon>Bacteria</taxon>
        <taxon>Pseudomonadati</taxon>
        <taxon>Pseudomonadota</taxon>
        <taxon>Gammaproteobacteria</taxon>
        <taxon>Oceanospirillales</taxon>
        <taxon>Halomonadaceae</taxon>
        <taxon>Vreelandella</taxon>
    </lineage>
</organism>
<keyword evidence="5 8" id="KW-0560">Oxidoreductase</keyword>
<evidence type="ECO:0000313" key="11">
    <source>
        <dbReference type="Proteomes" id="UP001614338"/>
    </source>
</evidence>
<dbReference type="Gene3D" id="1.20.5.100">
    <property type="entry name" value="Cytochrome c1, transmembrane anchor, C-terminal"/>
    <property type="match status" value="1"/>
</dbReference>
<evidence type="ECO:0000256" key="5">
    <source>
        <dbReference type="ARBA" id="ARBA00023002"/>
    </source>
</evidence>
<dbReference type="PANTHER" id="PTHR43750:SF3">
    <property type="entry name" value="UDP-GLUCOSE 6-DEHYDROGENASE TUAD"/>
    <property type="match status" value="1"/>
</dbReference>
<keyword evidence="11" id="KW-1185">Reference proteome</keyword>
<dbReference type="SUPFAM" id="SSF51735">
    <property type="entry name" value="NAD(P)-binding Rossmann-fold domains"/>
    <property type="match status" value="1"/>
</dbReference>
<dbReference type="RefSeq" id="WP_399846181.1">
    <property type="nucleotide sequence ID" value="NZ_JBITWC010000036.1"/>
</dbReference>
<evidence type="ECO:0000259" key="9">
    <source>
        <dbReference type="SMART" id="SM00984"/>
    </source>
</evidence>
<dbReference type="InterPro" id="IPR036291">
    <property type="entry name" value="NAD(P)-bd_dom_sf"/>
</dbReference>
<dbReference type="InterPro" id="IPR036220">
    <property type="entry name" value="UDP-Glc/GDP-Man_DH_C_sf"/>
</dbReference>
<evidence type="ECO:0000313" key="10">
    <source>
        <dbReference type="EMBL" id="MFI8751694.1"/>
    </source>
</evidence>
<dbReference type="PANTHER" id="PTHR43750">
    <property type="entry name" value="UDP-GLUCOSE 6-DEHYDROGENASE TUAD"/>
    <property type="match status" value="1"/>
</dbReference>
<dbReference type="SUPFAM" id="SSF48179">
    <property type="entry name" value="6-phosphogluconate dehydrogenase C-terminal domain-like"/>
    <property type="match status" value="1"/>
</dbReference>
<sequence>MKVTIIGTGYVGLVSGVCLAAKGHQVTCVDIRQDIVSCLNAGNPHIYEAGLSELLTQVIESGDFEATTDLTTALDRVDTIIVAVGTPSDGGVIDLSYVRTAVRKIGEYLKNNDRYISIIIKSTVIAGTTDTVVREEIETASGKYHPAFGLGMNPEFLREGEAIDDFMNPDRIVLGYEDPETLERLEALYAPWHVDKVRVNTRTAELIKYANNSLLATQISAANEIANFAAALGNIDIMDVINGVSLDRRWNPILRDGTRLNPAILNYLIPGCGFGGSCFPKDIQALHSQGQELGLTMDITKAVLNVNDVQPLQVANIINSHIKELSNYKILILGLAFKPGTDDVRESASLKIIDSLLKQGATIFAHDPIAATNFSNAMGTEARKITITSEWRHHINDTDIIVIVTKWPEYIDLENINLSGKIIFDTRRMLSIEKVTGAQYFAIGLRQS</sequence>
<evidence type="ECO:0000256" key="6">
    <source>
        <dbReference type="ARBA" id="ARBA00023027"/>
    </source>
</evidence>
<evidence type="ECO:0000256" key="4">
    <source>
        <dbReference type="ARBA" id="ARBA00015132"/>
    </source>
</evidence>
<dbReference type="PIRSF" id="PIRSF000124">
    <property type="entry name" value="UDPglc_GDPman_dh"/>
    <property type="match status" value="1"/>
</dbReference>
<dbReference type="SMART" id="SM00984">
    <property type="entry name" value="UDPG_MGDP_dh_C"/>
    <property type="match status" value="1"/>
</dbReference>
<dbReference type="Proteomes" id="UP001614338">
    <property type="component" value="Unassembled WGS sequence"/>
</dbReference>
<evidence type="ECO:0000256" key="3">
    <source>
        <dbReference type="ARBA" id="ARBA00012954"/>
    </source>
</evidence>
<keyword evidence="6 8" id="KW-0520">NAD</keyword>
<dbReference type="InterPro" id="IPR014027">
    <property type="entry name" value="UDP-Glc/GDP-Man_DH_C"/>
</dbReference>
<dbReference type="InterPro" id="IPR017476">
    <property type="entry name" value="UDP-Glc/GDP-Man"/>
</dbReference>
<dbReference type="GO" id="GO:0016491">
    <property type="term" value="F:oxidoreductase activity"/>
    <property type="evidence" value="ECO:0007669"/>
    <property type="project" value="UniProtKB-KW"/>
</dbReference>
<comment type="caution">
    <text evidence="10">The sequence shown here is derived from an EMBL/GenBank/DDBJ whole genome shotgun (WGS) entry which is preliminary data.</text>
</comment>
<evidence type="ECO:0000256" key="7">
    <source>
        <dbReference type="ARBA" id="ARBA00047473"/>
    </source>
</evidence>
<evidence type="ECO:0000256" key="1">
    <source>
        <dbReference type="ARBA" id="ARBA00004701"/>
    </source>
</evidence>
<dbReference type="PIRSF" id="PIRSF500134">
    <property type="entry name" value="UDPglc_DH_bac"/>
    <property type="match status" value="1"/>
</dbReference>
<dbReference type="NCBIfam" id="TIGR03026">
    <property type="entry name" value="NDP-sugDHase"/>
    <property type="match status" value="1"/>
</dbReference>
<dbReference type="InterPro" id="IPR001732">
    <property type="entry name" value="UDP-Glc/GDP-Man_DH_N"/>
</dbReference>
<dbReference type="InterPro" id="IPR028357">
    <property type="entry name" value="UDPglc_DH_bac"/>
</dbReference>